<dbReference type="PIRSF" id="PIRSF036389">
    <property type="entry name" value="IOR_B"/>
    <property type="match status" value="1"/>
</dbReference>
<evidence type="ECO:0000313" key="3">
    <source>
        <dbReference type="Proteomes" id="UP000322079"/>
    </source>
</evidence>
<evidence type="ECO:0000313" key="2">
    <source>
        <dbReference type="EMBL" id="QEL54702.1"/>
    </source>
</evidence>
<organism evidence="2 3">
    <name type="scientific">Chromobacterium paludis</name>
    <dbReference type="NCBI Taxonomy" id="2605945"/>
    <lineage>
        <taxon>Bacteria</taxon>
        <taxon>Pseudomonadati</taxon>
        <taxon>Pseudomonadota</taxon>
        <taxon>Betaproteobacteria</taxon>
        <taxon>Neisseriales</taxon>
        <taxon>Chromobacteriaceae</taxon>
        <taxon>Chromobacterium</taxon>
    </lineage>
</organism>
<name>A0A5C1DDA0_9NEIS</name>
<dbReference type="Proteomes" id="UP000322079">
    <property type="component" value="Chromosome"/>
</dbReference>
<dbReference type="InterPro" id="IPR037165">
    <property type="entry name" value="AldOxase/xan_DH_Mopterin-bd_sf"/>
</dbReference>
<dbReference type="InterPro" id="IPR000674">
    <property type="entry name" value="Ald_Oxase/Xan_DH_a/b"/>
</dbReference>
<dbReference type="Pfam" id="PF02738">
    <property type="entry name" value="MoCoBD_1"/>
    <property type="match status" value="1"/>
</dbReference>
<dbReference type="InterPro" id="IPR006311">
    <property type="entry name" value="TAT_signal"/>
</dbReference>
<keyword evidence="3" id="KW-1185">Reference proteome</keyword>
<dbReference type="RefSeq" id="WP_149295083.1">
    <property type="nucleotide sequence ID" value="NZ_CP043473.1"/>
</dbReference>
<dbReference type="Pfam" id="PF20256">
    <property type="entry name" value="MoCoBD_2"/>
    <property type="match status" value="2"/>
</dbReference>
<dbReference type="AlphaFoldDB" id="A0A5C1DDA0"/>
<dbReference type="Gene3D" id="3.90.1170.50">
    <property type="entry name" value="Aldehyde oxidase/xanthine dehydrogenase, a/b hammerhead"/>
    <property type="match status" value="1"/>
</dbReference>
<sequence>MTTASGMSRRAFLKAGGAMGGALCLGFVLSEGGRRAEAAEAKSAIPSPNAFVRIERDGGVTIVSNKSEMGQGIYTSLAMLIAEELACEWGRVKVVSAPAAPVYVHTAFHIQITGGSTSTLSSYDQYRKIGAAARDMLISAAAQRWGVPASQCRAENGRVFNQANAASLGYGELTEAAAKLPVPDAVALTPRHRWRLLGTRVHRLDGPEKLDGRAQFSLDVRLPGMLTALVKRCPGGYGGKPKGFNAEAAKAVPGVKDVFAVSNGVAVLADGFWPAKKARDLLEVEWERGPNAGLDSAKLRADYRAAAAQPGQAYRSEGDAAAALGHAAKKLEAWYEVPYLAHAPMEPLNCVVWLKPGSCEIWSGTQSQTIDAGTAAAMAGLKPEQVSLHTTFLGGGFGRRAVPTGADWLKEAMEVARHHGQGAPIKLVWTRDDDLAGAYYRPMWLDRVRGGIGKDGKPVAWLQTGVGQSIIAGTPFAPMMIKNGIDAVSVEGTADMPYALPAVQLDLHTPQSALPVLWWRSVGHSHSAFAKESFIDELARLARRDPVAYRLALLDNAPREQAVLREAARMAGWGRKLPKGHGLGVAVHSSFGSHIAQVVQVAVKGKELKVEQVWCAVDCGVVVNPDQVAAQMQGAIMFGLSAALSGEITFKDGEVEQKNFDGYPIVRLYQAPKVEVSILASDEAPGGTGEPAVPPVAPALANAIHAASGKRLRELPLSRQGYVAV</sequence>
<proteinExistence type="predicted"/>
<dbReference type="SUPFAM" id="SSF54665">
    <property type="entry name" value="CO dehydrogenase molybdoprotein N-domain-like"/>
    <property type="match status" value="1"/>
</dbReference>
<evidence type="ECO:0000259" key="1">
    <source>
        <dbReference type="SMART" id="SM01008"/>
    </source>
</evidence>
<dbReference type="SMART" id="SM01008">
    <property type="entry name" value="Ald_Xan_dh_C"/>
    <property type="match status" value="1"/>
</dbReference>
<dbReference type="SUPFAM" id="SSF56003">
    <property type="entry name" value="Molybdenum cofactor-binding domain"/>
    <property type="match status" value="2"/>
</dbReference>
<dbReference type="InterPro" id="IPR046867">
    <property type="entry name" value="AldOxase/xan_DH_MoCoBD2"/>
</dbReference>
<dbReference type="PANTHER" id="PTHR47495">
    <property type="entry name" value="ALDEHYDE DEHYDROGENASE"/>
    <property type="match status" value="1"/>
</dbReference>
<gene>
    <name evidence="2" type="ORF">FYK34_03545</name>
</gene>
<dbReference type="InterPro" id="IPR036856">
    <property type="entry name" value="Ald_Oxase/Xan_DH_a/b_sf"/>
</dbReference>
<dbReference type="KEGG" id="chrm:FYK34_03545"/>
<dbReference type="PANTHER" id="PTHR47495:SF2">
    <property type="entry name" value="ALDEHYDE DEHYDROGENASE"/>
    <property type="match status" value="1"/>
</dbReference>
<accession>A0A5C1DDA0</accession>
<dbReference type="PROSITE" id="PS51318">
    <property type="entry name" value="TAT"/>
    <property type="match status" value="1"/>
</dbReference>
<feature type="domain" description="Aldehyde oxidase/xanthine dehydrogenase a/b hammerhead" evidence="1">
    <location>
        <begin position="211"/>
        <end position="290"/>
    </location>
</feature>
<protein>
    <submittedName>
        <fullName evidence="2">Xanthine dehydrogenase family protein molybdopterin-binding subunit</fullName>
    </submittedName>
</protein>
<reference evidence="2 3" key="1">
    <citation type="submission" date="2019-08" db="EMBL/GenBank/DDBJ databases">
        <title>Chromobacterium paludis, a novel bacterium isolated from a Maryland marsh pond.</title>
        <authorList>
            <person name="Blackburn M.B."/>
            <person name="Gundersen-Rindal D.E."/>
        </authorList>
    </citation>
    <scope>NUCLEOTIDE SEQUENCE [LARGE SCALE GENOMIC DNA]</scope>
    <source>
        <strain evidence="3">IIBBL 257-1</strain>
    </source>
</reference>
<dbReference type="InterPro" id="IPR008274">
    <property type="entry name" value="AldOxase/xan_DH_MoCoBD1"/>
</dbReference>
<dbReference type="InterPro" id="IPR052516">
    <property type="entry name" value="N-heterocyclic_Hydroxylase"/>
</dbReference>
<dbReference type="InterPro" id="IPR012368">
    <property type="entry name" value="OxRdtase_Mopterin-bd_su_IorB"/>
</dbReference>
<dbReference type="GO" id="GO:0016491">
    <property type="term" value="F:oxidoreductase activity"/>
    <property type="evidence" value="ECO:0007669"/>
    <property type="project" value="InterPro"/>
</dbReference>
<dbReference type="Gene3D" id="3.30.365.10">
    <property type="entry name" value="Aldehyde oxidase/xanthine dehydrogenase, molybdopterin binding domain"/>
    <property type="match status" value="4"/>
</dbReference>
<dbReference type="EMBL" id="CP043473">
    <property type="protein sequence ID" value="QEL54702.1"/>
    <property type="molecule type" value="Genomic_DNA"/>
</dbReference>